<keyword evidence="8" id="KW-0406">Ion transport</keyword>
<evidence type="ECO:0000259" key="13">
    <source>
        <dbReference type="Pfam" id="PF03733"/>
    </source>
</evidence>
<keyword evidence="7 11" id="KW-1133">Transmembrane helix</keyword>
<dbReference type="Pfam" id="PF01699">
    <property type="entry name" value="Na_Ca_ex"/>
    <property type="match status" value="2"/>
</dbReference>
<feature type="transmembrane region" description="Helical" evidence="11">
    <location>
        <begin position="347"/>
        <end position="364"/>
    </location>
</feature>
<dbReference type="Pfam" id="PF03733">
    <property type="entry name" value="YccF"/>
    <property type="match status" value="1"/>
</dbReference>
<feature type="region of interest" description="Disordered" evidence="10">
    <location>
        <begin position="57"/>
        <end position="80"/>
    </location>
</feature>
<feature type="transmembrane region" description="Helical" evidence="11">
    <location>
        <begin position="731"/>
        <end position="751"/>
    </location>
</feature>
<evidence type="ECO:0000256" key="8">
    <source>
        <dbReference type="ARBA" id="ARBA00023065"/>
    </source>
</evidence>
<gene>
    <name evidence="14" type="ORF">DPMN_159612</name>
</gene>
<keyword evidence="5" id="KW-0109">Calcium transport</keyword>
<evidence type="ECO:0000256" key="5">
    <source>
        <dbReference type="ARBA" id="ARBA00022568"/>
    </source>
</evidence>
<dbReference type="OrthoDB" id="16982at2759"/>
<keyword evidence="5" id="KW-0106">Calcium</keyword>
<keyword evidence="4" id="KW-0597">Phosphoprotein</keyword>
<dbReference type="EMBL" id="JAIWYP010000008">
    <property type="protein sequence ID" value="KAH3781709.1"/>
    <property type="molecule type" value="Genomic_DNA"/>
</dbReference>
<dbReference type="PANTHER" id="PTHR31503:SF10">
    <property type="entry name" value="VNX1 PROTEIN"/>
    <property type="match status" value="1"/>
</dbReference>
<reference evidence="14" key="1">
    <citation type="journal article" date="2019" name="bioRxiv">
        <title>The Genome of the Zebra Mussel, Dreissena polymorpha: A Resource for Invasive Species Research.</title>
        <authorList>
            <person name="McCartney M.A."/>
            <person name="Auch B."/>
            <person name="Kono T."/>
            <person name="Mallez S."/>
            <person name="Zhang Y."/>
            <person name="Obille A."/>
            <person name="Becker A."/>
            <person name="Abrahante J.E."/>
            <person name="Garbe J."/>
            <person name="Badalamenti J.P."/>
            <person name="Herman A."/>
            <person name="Mangelson H."/>
            <person name="Liachko I."/>
            <person name="Sullivan S."/>
            <person name="Sone E.D."/>
            <person name="Koren S."/>
            <person name="Silverstein K.A.T."/>
            <person name="Beckman K.B."/>
            <person name="Gohl D.M."/>
        </authorList>
    </citation>
    <scope>NUCLEOTIDE SEQUENCE</scope>
    <source>
        <strain evidence="14">Duluth1</strain>
        <tissue evidence="14">Whole animal</tissue>
    </source>
</reference>
<evidence type="ECO:0000256" key="3">
    <source>
        <dbReference type="ARBA" id="ARBA00022449"/>
    </source>
</evidence>
<feature type="transmembrane region" description="Helical" evidence="11">
    <location>
        <begin position="708"/>
        <end position="725"/>
    </location>
</feature>
<evidence type="ECO:0000313" key="14">
    <source>
        <dbReference type="EMBL" id="KAH3781709.1"/>
    </source>
</evidence>
<dbReference type="InterPro" id="IPR005185">
    <property type="entry name" value="YccF"/>
</dbReference>
<dbReference type="Proteomes" id="UP000828390">
    <property type="component" value="Unassembled WGS sequence"/>
</dbReference>
<feature type="transmembrane region" description="Helical" evidence="11">
    <location>
        <begin position="481"/>
        <end position="501"/>
    </location>
</feature>
<comment type="caution">
    <text evidence="14">The sequence shown here is derived from an EMBL/GenBank/DDBJ whole genome shotgun (WGS) entry which is preliminary data.</text>
</comment>
<evidence type="ECO:0000256" key="9">
    <source>
        <dbReference type="ARBA" id="ARBA00023136"/>
    </source>
</evidence>
<comment type="subcellular location">
    <subcellularLocation>
        <location evidence="1">Endomembrane system</location>
        <topology evidence="1">Multi-pass membrane protein</topology>
    </subcellularLocation>
</comment>
<dbReference type="GO" id="GO:0012505">
    <property type="term" value="C:endomembrane system"/>
    <property type="evidence" value="ECO:0007669"/>
    <property type="project" value="UniProtKB-SubCell"/>
</dbReference>
<keyword evidence="2" id="KW-0813">Transport</keyword>
<dbReference type="Gene3D" id="1.20.1420.30">
    <property type="entry name" value="NCX, central ion-binding region"/>
    <property type="match status" value="1"/>
</dbReference>
<dbReference type="GO" id="GO:0006874">
    <property type="term" value="P:intracellular calcium ion homeostasis"/>
    <property type="evidence" value="ECO:0007669"/>
    <property type="project" value="TreeGrafter"/>
</dbReference>
<feature type="transmembrane region" description="Helical" evidence="11">
    <location>
        <begin position="607"/>
        <end position="625"/>
    </location>
</feature>
<evidence type="ECO:0000256" key="10">
    <source>
        <dbReference type="SAM" id="MobiDB-lite"/>
    </source>
</evidence>
<evidence type="ECO:0000256" key="1">
    <source>
        <dbReference type="ARBA" id="ARBA00004127"/>
    </source>
</evidence>
<evidence type="ECO:0000256" key="7">
    <source>
        <dbReference type="ARBA" id="ARBA00022989"/>
    </source>
</evidence>
<keyword evidence="3" id="KW-0050">Antiport</keyword>
<dbReference type="GO" id="GO:0005774">
    <property type="term" value="C:vacuolar membrane"/>
    <property type="evidence" value="ECO:0007669"/>
    <property type="project" value="UniProtKB-ARBA"/>
</dbReference>
<keyword evidence="6 11" id="KW-0812">Transmembrane</keyword>
<evidence type="ECO:0000256" key="6">
    <source>
        <dbReference type="ARBA" id="ARBA00022692"/>
    </source>
</evidence>
<evidence type="ECO:0000256" key="2">
    <source>
        <dbReference type="ARBA" id="ARBA00022448"/>
    </source>
</evidence>
<dbReference type="InterPro" id="IPR004713">
    <property type="entry name" value="CaH_exchang"/>
</dbReference>
<dbReference type="InterPro" id="IPR004837">
    <property type="entry name" value="NaCa_Exmemb"/>
</dbReference>
<feature type="transmembrane region" description="Helical" evidence="11">
    <location>
        <begin position="259"/>
        <end position="285"/>
    </location>
</feature>
<feature type="transmembrane region" description="Helical" evidence="11">
    <location>
        <begin position="674"/>
        <end position="696"/>
    </location>
</feature>
<feature type="compositionally biased region" description="Basic and acidic residues" evidence="10">
    <location>
        <begin position="57"/>
        <end position="75"/>
    </location>
</feature>
<feature type="domain" description="Inner membrane component" evidence="13">
    <location>
        <begin position="150"/>
        <end position="199"/>
    </location>
</feature>
<keyword evidence="9 11" id="KW-0472">Membrane</keyword>
<dbReference type="InterPro" id="IPR044880">
    <property type="entry name" value="NCX_ion-bd_dom_sf"/>
</dbReference>
<evidence type="ECO:0000313" key="15">
    <source>
        <dbReference type="Proteomes" id="UP000828390"/>
    </source>
</evidence>
<feature type="transmembrane region" description="Helical" evidence="11">
    <location>
        <begin position="153"/>
        <end position="180"/>
    </location>
</feature>
<accession>A0A9D4ELS1</accession>
<reference evidence="14" key="2">
    <citation type="submission" date="2020-11" db="EMBL/GenBank/DDBJ databases">
        <authorList>
            <person name="McCartney M.A."/>
            <person name="Auch B."/>
            <person name="Kono T."/>
            <person name="Mallez S."/>
            <person name="Becker A."/>
            <person name="Gohl D.M."/>
            <person name="Silverstein K.A.T."/>
            <person name="Koren S."/>
            <person name="Bechman K.B."/>
            <person name="Herman A."/>
            <person name="Abrahante J.E."/>
            <person name="Garbe J."/>
        </authorList>
    </citation>
    <scope>NUCLEOTIDE SEQUENCE</scope>
    <source>
        <strain evidence="14">Duluth1</strain>
        <tissue evidence="14">Whole animal</tissue>
    </source>
</reference>
<keyword evidence="15" id="KW-1185">Reference proteome</keyword>
<name>A0A9D4ELS1_DREPO</name>
<evidence type="ECO:0000256" key="11">
    <source>
        <dbReference type="SAM" id="Phobius"/>
    </source>
</evidence>
<feature type="transmembrane region" description="Helical" evidence="11">
    <location>
        <begin position="444"/>
        <end position="469"/>
    </location>
</feature>
<protein>
    <submittedName>
        <fullName evidence="14">Uncharacterized protein</fullName>
    </submittedName>
</protein>
<organism evidence="14 15">
    <name type="scientific">Dreissena polymorpha</name>
    <name type="common">Zebra mussel</name>
    <name type="synonym">Mytilus polymorpha</name>
    <dbReference type="NCBI Taxonomy" id="45954"/>
    <lineage>
        <taxon>Eukaryota</taxon>
        <taxon>Metazoa</taxon>
        <taxon>Spiralia</taxon>
        <taxon>Lophotrochozoa</taxon>
        <taxon>Mollusca</taxon>
        <taxon>Bivalvia</taxon>
        <taxon>Autobranchia</taxon>
        <taxon>Heteroconchia</taxon>
        <taxon>Euheterodonta</taxon>
        <taxon>Imparidentia</taxon>
        <taxon>Neoheterodontei</taxon>
        <taxon>Myida</taxon>
        <taxon>Dreissenoidea</taxon>
        <taxon>Dreissenidae</taxon>
        <taxon>Dreissena</taxon>
    </lineage>
</organism>
<proteinExistence type="predicted"/>
<evidence type="ECO:0000256" key="4">
    <source>
        <dbReference type="ARBA" id="ARBA00022553"/>
    </source>
</evidence>
<sequence length="759" mass="83809">MEEETTFQADTSIIPVPHGPTNYHTPDQQLGVGDVFGNGPDIVATEIRRRTHSAHFDVSGDHSQYKRSVSGDHSHYGGSQEQRMEDNYVIITPENAIEAQRMINNHKFGFKKWKSHVTFRPLSQRSDVVKDLYADIASTKPVRVSTCGPSNCLYVLLVGWWLSLLYLLMAAIMTATVIGLPYASYCLKMSKYFLWPFGKFVYLSHSCTLAKLQESPLQEHTRSTAESTETSSLLGSPTIQKKYKVCSKTFWGRLCSYPWLLFGGPVLLIAHIAVAAVSWFFVVTIPISKVNQRMITHVLWLPPEEVSIGDSGSSYMEPERIHSEIIMFTHQSVNVYYFKYTVDGMNIILVNLLVFVILALVIGYTKPPNVSGVVICILAVLAVIPLTYYIGMAIISISAQSSFAIGVVLNATFGSVVEIILYVISMRQAQLPNGSFQPCYAELVKSALAGTLIGSILFIPGLCMVVGGIKYTSQRFNPKAASVTALLLFVAILGVFSPSFFSKIFGDLQCDRCEMNTTRDTNTTYGLQCSGCKQSLEGLDGDNSLYDKHIEPLVYAIAIVLPIAYITGVLFTLKTHTSYVYDEFYQQVSFDESSGPGAPQWSRLKGVVILIGSAVLIALCGDLIADNIQTFLRSSGISEYFIGVTMIGMVPELPEIVNGVQFALQNNVNLGIEIGTSTAIQVCLIQVPILVLINLIFPMNFLLTFNDVHVWAVVFAVIVINYIFQDGKSDYFQGAALVSIYIILLCVYFFMPVPTTAVC</sequence>
<feature type="transmembrane region" description="Helical" evidence="11">
    <location>
        <begin position="370"/>
        <end position="391"/>
    </location>
</feature>
<dbReference type="AlphaFoldDB" id="A0A9D4ELS1"/>
<feature type="domain" description="Sodium/calcium exchanger membrane region" evidence="12">
    <location>
        <begin position="372"/>
        <end position="501"/>
    </location>
</feature>
<evidence type="ECO:0000259" key="12">
    <source>
        <dbReference type="Pfam" id="PF01699"/>
    </source>
</evidence>
<dbReference type="FunFam" id="1.20.1420.30:FF:000014">
    <property type="entry name" value="Cation/H+ exchanger protein 2"/>
    <property type="match status" value="1"/>
</dbReference>
<feature type="transmembrane region" description="Helical" evidence="11">
    <location>
        <begin position="403"/>
        <end position="424"/>
    </location>
</feature>
<feature type="transmembrane region" description="Helical" evidence="11">
    <location>
        <begin position="553"/>
        <end position="573"/>
    </location>
</feature>
<dbReference type="GO" id="GO:0015369">
    <property type="term" value="F:calcium:proton antiporter activity"/>
    <property type="evidence" value="ECO:0007669"/>
    <property type="project" value="TreeGrafter"/>
</dbReference>
<feature type="domain" description="Sodium/calcium exchanger membrane region" evidence="12">
    <location>
        <begin position="606"/>
        <end position="748"/>
    </location>
</feature>
<dbReference type="PANTHER" id="PTHR31503">
    <property type="entry name" value="VACUOLAR CALCIUM ION TRANSPORTER"/>
    <property type="match status" value="1"/>
</dbReference>